<evidence type="ECO:0000313" key="3">
    <source>
        <dbReference type="Proteomes" id="UP000076586"/>
    </source>
</evidence>
<dbReference type="Proteomes" id="UP000076586">
    <property type="component" value="Unassembled WGS sequence"/>
</dbReference>
<evidence type="ECO:0008006" key="4">
    <source>
        <dbReference type="Google" id="ProtNLM"/>
    </source>
</evidence>
<gene>
    <name evidence="2" type="ORF">PJIAN_3257</name>
</gene>
<dbReference type="EMBL" id="BDCR01000003">
    <property type="protein sequence ID" value="GAT62945.1"/>
    <property type="molecule type" value="Genomic_DNA"/>
</dbReference>
<sequence>MKKLLIYLFVLLLVACGSKKSDIPVPENATQYTFSLPHQIEFGVASGSYVVIYQYAQPLDTAFYYSNIVNIGKDTIVYAQARSLPDETGRRFDSKTKAMSGNVTALVLYDGKKFHYLKPPYFDPYFSAFSVEGQELYYWGINKDNAKTYACRYNLRTGATKAIYLIVDEGTDYFGAFYPPRIDESGILFKEDIGNQWVFNKAFDQMLKRMVRPEAEEEKDSVKTETALFKI</sequence>
<organism evidence="2 3">
    <name type="scientific">Paludibacter jiangxiensis</name>
    <dbReference type="NCBI Taxonomy" id="681398"/>
    <lineage>
        <taxon>Bacteria</taxon>
        <taxon>Pseudomonadati</taxon>
        <taxon>Bacteroidota</taxon>
        <taxon>Bacteroidia</taxon>
        <taxon>Bacteroidales</taxon>
        <taxon>Paludibacteraceae</taxon>
        <taxon>Paludibacter</taxon>
    </lineage>
</organism>
<evidence type="ECO:0000313" key="2">
    <source>
        <dbReference type="EMBL" id="GAT62945.1"/>
    </source>
</evidence>
<dbReference type="STRING" id="681398.PJIAN_3257"/>
<name>A0A161LED4_9BACT</name>
<feature type="signal peptide" evidence="1">
    <location>
        <begin position="1"/>
        <end position="20"/>
    </location>
</feature>
<dbReference type="AlphaFoldDB" id="A0A161LED4"/>
<feature type="chain" id="PRO_5007823782" description="Lipoprotein" evidence="1">
    <location>
        <begin position="21"/>
        <end position="231"/>
    </location>
</feature>
<evidence type="ECO:0000256" key="1">
    <source>
        <dbReference type="SAM" id="SignalP"/>
    </source>
</evidence>
<accession>A0A161LED4</accession>
<proteinExistence type="predicted"/>
<comment type="caution">
    <text evidence="2">The sequence shown here is derived from an EMBL/GenBank/DDBJ whole genome shotgun (WGS) entry which is preliminary data.</text>
</comment>
<dbReference type="PROSITE" id="PS51257">
    <property type="entry name" value="PROKAR_LIPOPROTEIN"/>
    <property type="match status" value="1"/>
</dbReference>
<reference evidence="3" key="1">
    <citation type="submission" date="2016-04" db="EMBL/GenBank/DDBJ databases">
        <title>Draft genome sequence of Paludibacter jiangxiensis strain NM7.</title>
        <authorList>
            <person name="Qiu Y."/>
            <person name="Matsuura N."/>
            <person name="Ohashi A."/>
            <person name="Tourlousse M.D."/>
            <person name="Sekiguchi Y."/>
        </authorList>
    </citation>
    <scope>NUCLEOTIDE SEQUENCE [LARGE SCALE GENOMIC DNA]</scope>
    <source>
        <strain evidence="3">NM7</strain>
    </source>
</reference>
<reference evidence="3" key="2">
    <citation type="journal article" date="2017" name="Genome Announc.">
        <title>Draft genome sequence of Paludibacter jiangxiensis NM7(T), a propionate-producing fermentative bacterium.</title>
        <authorList>
            <person name="Qiu Y.-L."/>
            <person name="Tourlousse D.M."/>
            <person name="Matsuura N."/>
            <person name="Ohashi A."/>
            <person name="Sekiguchi Y."/>
        </authorList>
    </citation>
    <scope>NUCLEOTIDE SEQUENCE [LARGE SCALE GENOMIC DNA]</scope>
    <source>
        <strain evidence="3">NM7</strain>
    </source>
</reference>
<dbReference type="RefSeq" id="WP_068703706.1">
    <property type="nucleotide sequence ID" value="NZ_BDCR01000003.1"/>
</dbReference>
<keyword evidence="1" id="KW-0732">Signal</keyword>
<keyword evidence="3" id="KW-1185">Reference proteome</keyword>
<protein>
    <recommendedName>
        <fullName evidence="4">Lipoprotein</fullName>
    </recommendedName>
</protein>